<keyword evidence="4" id="KW-1185">Reference proteome</keyword>
<dbReference type="GO" id="GO:0015031">
    <property type="term" value="P:protein transport"/>
    <property type="evidence" value="ECO:0007669"/>
    <property type="project" value="InterPro"/>
</dbReference>
<evidence type="ECO:0008006" key="5">
    <source>
        <dbReference type="Google" id="ProtNLM"/>
    </source>
</evidence>
<reference evidence="3 4" key="1">
    <citation type="submission" date="2016-11" db="EMBL/GenBank/DDBJ databases">
        <title>The macronuclear genome of Stentor coeruleus: a giant cell with tiny introns.</title>
        <authorList>
            <person name="Slabodnick M."/>
            <person name="Ruby J.G."/>
            <person name="Reiff S.B."/>
            <person name="Swart E.C."/>
            <person name="Gosai S."/>
            <person name="Prabakaran S."/>
            <person name="Witkowska E."/>
            <person name="Larue G.E."/>
            <person name="Fisher S."/>
            <person name="Freeman R.M."/>
            <person name="Gunawardena J."/>
            <person name="Chu W."/>
            <person name="Stover N.A."/>
            <person name="Gregory B.D."/>
            <person name="Nowacki M."/>
            <person name="Derisi J."/>
            <person name="Roy S.W."/>
            <person name="Marshall W.F."/>
            <person name="Sood P."/>
        </authorList>
    </citation>
    <scope>NUCLEOTIDE SEQUENCE [LARGE SCALE GENOMIC DNA]</scope>
    <source>
        <strain evidence="3">WM001</strain>
    </source>
</reference>
<gene>
    <name evidence="3" type="ORF">SteCoe_24978</name>
</gene>
<dbReference type="Gene3D" id="1.20.1260.60">
    <property type="entry name" value="Vacuolar protein sorting-associated protein Ist1"/>
    <property type="match status" value="1"/>
</dbReference>
<organism evidence="3 4">
    <name type="scientific">Stentor coeruleus</name>
    <dbReference type="NCBI Taxonomy" id="5963"/>
    <lineage>
        <taxon>Eukaryota</taxon>
        <taxon>Sar</taxon>
        <taxon>Alveolata</taxon>
        <taxon>Ciliophora</taxon>
        <taxon>Postciliodesmatophora</taxon>
        <taxon>Heterotrichea</taxon>
        <taxon>Heterotrichida</taxon>
        <taxon>Stentoridae</taxon>
        <taxon>Stentor</taxon>
    </lineage>
</organism>
<accession>A0A1R2BGD5</accession>
<evidence type="ECO:0000256" key="2">
    <source>
        <dbReference type="SAM" id="MobiDB-lite"/>
    </source>
</evidence>
<dbReference type="AlphaFoldDB" id="A0A1R2BGD5"/>
<evidence type="ECO:0000256" key="1">
    <source>
        <dbReference type="ARBA" id="ARBA00005536"/>
    </source>
</evidence>
<dbReference type="OrthoDB" id="29853at2759"/>
<dbReference type="Proteomes" id="UP000187209">
    <property type="component" value="Unassembled WGS sequence"/>
</dbReference>
<dbReference type="InterPro" id="IPR005061">
    <property type="entry name" value="Ist1"/>
</dbReference>
<comment type="similarity">
    <text evidence="1">Belongs to the IST1 family.</text>
</comment>
<dbReference type="PANTHER" id="PTHR12161:SF5">
    <property type="entry name" value="IST1 HOMOLOG"/>
    <property type="match status" value="1"/>
</dbReference>
<dbReference type="PANTHER" id="PTHR12161">
    <property type="entry name" value="IST1 FAMILY MEMBER"/>
    <property type="match status" value="1"/>
</dbReference>
<dbReference type="FunFam" id="1.20.1260.60:FF:000002">
    <property type="entry name" value="Vacuolar protein sorting-associated protein IST1"/>
    <property type="match status" value="1"/>
</dbReference>
<feature type="region of interest" description="Disordered" evidence="2">
    <location>
        <begin position="190"/>
        <end position="327"/>
    </location>
</feature>
<dbReference type="EMBL" id="MPUH01000668">
    <property type="protein sequence ID" value="OMJ75799.1"/>
    <property type="molecule type" value="Genomic_DNA"/>
</dbReference>
<dbReference type="InterPro" id="IPR042277">
    <property type="entry name" value="IST1-like"/>
</dbReference>
<sequence>MGNGTFNQSHLKANLQMGISRLTIMKNKRINQISVSKDEIANLLRSGKEEMAMIKVESIINHENFITAIEVLVMFCAQLNERVFQIASAQKCPPDLNIAIETVIWASTKIDCKELIEARTILGAKFGYDFCRNAAENRDGQVNSIVRDKLVTAVPDEESKVIKIQEIASEKRIDFVFKHHIRQEIMNSHMPSVGFGQGNNVPPSNQGNFPPPNQGNFIPPPSGNYPPPPGNYPPPSGNYPPPPGNYPPPPGNYPPPPGNYPPSSGNYPPPSGNYPQTSGNYPPPPANYSPPPSENCIPPSAPGNFSQPSGFSPAEPFNPEPPAILLEPKHQEFDIDSLEERFKRLK</sequence>
<protein>
    <recommendedName>
        <fullName evidence="5">IST1 homolog</fullName>
    </recommendedName>
</protein>
<comment type="caution">
    <text evidence="3">The sequence shown here is derived from an EMBL/GenBank/DDBJ whole genome shotgun (WGS) entry which is preliminary data.</text>
</comment>
<evidence type="ECO:0000313" key="3">
    <source>
        <dbReference type="EMBL" id="OMJ75799.1"/>
    </source>
</evidence>
<proteinExistence type="inferred from homology"/>
<name>A0A1R2BGD5_9CILI</name>
<evidence type="ECO:0000313" key="4">
    <source>
        <dbReference type="Proteomes" id="UP000187209"/>
    </source>
</evidence>
<feature type="compositionally biased region" description="Pro residues" evidence="2">
    <location>
        <begin position="209"/>
        <end position="260"/>
    </location>
</feature>
<feature type="compositionally biased region" description="Pro residues" evidence="2">
    <location>
        <begin position="281"/>
        <end position="293"/>
    </location>
</feature>
<dbReference type="Pfam" id="PF03398">
    <property type="entry name" value="Ist1"/>
    <property type="match status" value="1"/>
</dbReference>